<evidence type="ECO:0000256" key="4">
    <source>
        <dbReference type="ARBA" id="ARBA00023163"/>
    </source>
</evidence>
<gene>
    <name evidence="6" type="ORF">JD108_04540</name>
</gene>
<dbReference type="Gene3D" id="1.20.120.1810">
    <property type="match status" value="1"/>
</dbReference>
<feature type="domain" description="RNA polymerase sigma-70 region 2" evidence="5">
    <location>
        <begin position="12"/>
        <end position="81"/>
    </location>
</feature>
<dbReference type="GO" id="GO:0016987">
    <property type="term" value="F:sigma factor activity"/>
    <property type="evidence" value="ECO:0007669"/>
    <property type="project" value="UniProtKB-KW"/>
</dbReference>
<dbReference type="NCBIfam" id="TIGR02937">
    <property type="entry name" value="sigma70-ECF"/>
    <property type="match status" value="1"/>
</dbReference>
<keyword evidence="1" id="KW-0805">Transcription regulation</keyword>
<dbReference type="Proteomes" id="UP000595847">
    <property type="component" value="Chromosome"/>
</dbReference>
<accession>A0A7T5EM75</accession>
<keyword evidence="2" id="KW-0731">Sigma factor</keyword>
<sequence length="171" mass="19467">MNAVRSNDVDTLVQNTLPFVHHILKKYYPPTGYEYEDLYQVGCIGLVQAAKKFDPSLGYKFTTFAGIWIENEIRKAIRMQKAVKRTGDVFSIDGWDREEGSLADLLANFDSVEEEVEAKLLFSELFRREPAITMLALQGYTQKEIGRKLGMSQVNVSRRMFSMKKAVAALC</sequence>
<evidence type="ECO:0000256" key="1">
    <source>
        <dbReference type="ARBA" id="ARBA00023015"/>
    </source>
</evidence>
<organism evidence="6 7">
    <name type="scientific">Brevibacillus composti</name>
    <dbReference type="NCBI Taxonomy" id="2796470"/>
    <lineage>
        <taxon>Bacteria</taxon>
        <taxon>Bacillati</taxon>
        <taxon>Bacillota</taxon>
        <taxon>Bacilli</taxon>
        <taxon>Bacillales</taxon>
        <taxon>Paenibacillaceae</taxon>
        <taxon>Brevibacillus</taxon>
    </lineage>
</organism>
<evidence type="ECO:0000256" key="3">
    <source>
        <dbReference type="ARBA" id="ARBA00023125"/>
    </source>
</evidence>
<name>A0A7T5EM75_9BACL</name>
<protein>
    <submittedName>
        <fullName evidence="6">Sigma-70 family RNA polymerase sigma factor</fullName>
    </submittedName>
</protein>
<proteinExistence type="predicted"/>
<evidence type="ECO:0000259" key="5">
    <source>
        <dbReference type="Pfam" id="PF04542"/>
    </source>
</evidence>
<dbReference type="RefSeq" id="WP_198828734.1">
    <property type="nucleotide sequence ID" value="NZ_CP066308.1"/>
</dbReference>
<dbReference type="GO" id="GO:0006352">
    <property type="term" value="P:DNA-templated transcription initiation"/>
    <property type="evidence" value="ECO:0007669"/>
    <property type="project" value="InterPro"/>
</dbReference>
<dbReference type="Gene3D" id="1.10.10.60">
    <property type="entry name" value="Homeodomain-like"/>
    <property type="match status" value="1"/>
</dbReference>
<dbReference type="EMBL" id="CP066308">
    <property type="protein sequence ID" value="QQE75204.1"/>
    <property type="molecule type" value="Genomic_DNA"/>
</dbReference>
<dbReference type="Pfam" id="PF04542">
    <property type="entry name" value="Sigma70_r2"/>
    <property type="match status" value="1"/>
</dbReference>
<dbReference type="InterPro" id="IPR014284">
    <property type="entry name" value="RNA_pol_sigma-70_dom"/>
</dbReference>
<dbReference type="InterPro" id="IPR050239">
    <property type="entry name" value="Sigma-70_RNA_pol_init_factors"/>
</dbReference>
<reference evidence="6 7" key="1">
    <citation type="submission" date="2020-12" db="EMBL/GenBank/DDBJ databases">
        <title>strain FJAT-54423T represents a novel species of the genus Brevibacillus.</title>
        <authorList>
            <person name="Tang R."/>
        </authorList>
    </citation>
    <scope>NUCLEOTIDE SEQUENCE [LARGE SCALE GENOMIC DNA]</scope>
    <source>
        <strain evidence="6 7">FJAT-54423</strain>
    </source>
</reference>
<dbReference type="GO" id="GO:0003677">
    <property type="term" value="F:DNA binding"/>
    <property type="evidence" value="ECO:0007669"/>
    <property type="project" value="UniProtKB-KW"/>
</dbReference>
<dbReference type="PRINTS" id="PR00046">
    <property type="entry name" value="SIGMA70FCT"/>
</dbReference>
<dbReference type="PANTHER" id="PTHR30603:SF17">
    <property type="entry name" value="RNA POLYMERASE SIGMA-G FACTOR"/>
    <property type="match status" value="1"/>
</dbReference>
<dbReference type="InterPro" id="IPR000943">
    <property type="entry name" value="RNA_pol_sigma70"/>
</dbReference>
<keyword evidence="3" id="KW-0238">DNA-binding</keyword>
<evidence type="ECO:0000313" key="6">
    <source>
        <dbReference type="EMBL" id="QQE75204.1"/>
    </source>
</evidence>
<dbReference type="InterPro" id="IPR013325">
    <property type="entry name" value="RNA_pol_sigma_r2"/>
</dbReference>
<dbReference type="SUPFAM" id="SSF88946">
    <property type="entry name" value="Sigma2 domain of RNA polymerase sigma factors"/>
    <property type="match status" value="1"/>
</dbReference>
<keyword evidence="4" id="KW-0804">Transcription</keyword>
<dbReference type="KEGG" id="bcop:JD108_04540"/>
<dbReference type="PANTHER" id="PTHR30603">
    <property type="entry name" value="RNA POLYMERASE SIGMA FACTOR RPO"/>
    <property type="match status" value="1"/>
</dbReference>
<dbReference type="AlphaFoldDB" id="A0A7T5EM75"/>
<evidence type="ECO:0000313" key="7">
    <source>
        <dbReference type="Proteomes" id="UP000595847"/>
    </source>
</evidence>
<dbReference type="InterPro" id="IPR007627">
    <property type="entry name" value="RNA_pol_sigma70_r2"/>
</dbReference>
<evidence type="ECO:0000256" key="2">
    <source>
        <dbReference type="ARBA" id="ARBA00023082"/>
    </source>
</evidence>